<accession>A0ABR2KBV1</accession>
<dbReference type="EMBL" id="JAPFFF010000005">
    <property type="protein sequence ID" value="KAK8888609.1"/>
    <property type="molecule type" value="Genomic_DNA"/>
</dbReference>
<name>A0ABR2KBV1_9EUKA</name>
<feature type="region of interest" description="Disordered" evidence="1">
    <location>
        <begin position="1"/>
        <end position="48"/>
    </location>
</feature>
<evidence type="ECO:0000256" key="1">
    <source>
        <dbReference type="SAM" id="MobiDB-lite"/>
    </source>
</evidence>
<feature type="region of interest" description="Disordered" evidence="1">
    <location>
        <begin position="129"/>
        <end position="195"/>
    </location>
</feature>
<gene>
    <name evidence="3" type="ORF">M9Y10_033340</name>
</gene>
<dbReference type="InterPro" id="IPR003533">
    <property type="entry name" value="Doublecortin_dom"/>
</dbReference>
<dbReference type="PROSITE" id="PS50309">
    <property type="entry name" value="DC"/>
    <property type="match status" value="1"/>
</dbReference>
<feature type="domain" description="Doublecortin" evidence="2">
    <location>
        <begin position="77"/>
        <end position="125"/>
    </location>
</feature>
<keyword evidence="4" id="KW-1185">Reference proteome</keyword>
<comment type="caution">
    <text evidence="3">The sequence shown here is derived from an EMBL/GenBank/DDBJ whole genome shotgun (WGS) entry which is preliminary data.</text>
</comment>
<dbReference type="Proteomes" id="UP001470230">
    <property type="component" value="Unassembled WGS sequence"/>
</dbReference>
<reference evidence="3 4" key="1">
    <citation type="submission" date="2024-04" db="EMBL/GenBank/DDBJ databases">
        <title>Tritrichomonas musculus Genome.</title>
        <authorList>
            <person name="Alves-Ferreira E."/>
            <person name="Grigg M."/>
            <person name="Lorenzi H."/>
            <person name="Galac M."/>
        </authorList>
    </citation>
    <scope>NUCLEOTIDE SEQUENCE [LARGE SCALE GENOMIC DNA]</scope>
    <source>
        <strain evidence="3 4">EAF2021</strain>
    </source>
</reference>
<evidence type="ECO:0000313" key="4">
    <source>
        <dbReference type="Proteomes" id="UP001470230"/>
    </source>
</evidence>
<feature type="compositionally biased region" description="Polar residues" evidence="1">
    <location>
        <begin position="145"/>
        <end position="166"/>
    </location>
</feature>
<dbReference type="Gene3D" id="3.10.20.230">
    <property type="entry name" value="Doublecortin domain"/>
    <property type="match status" value="1"/>
</dbReference>
<dbReference type="InterPro" id="IPR036572">
    <property type="entry name" value="Doublecortin_dom_sf"/>
</dbReference>
<sequence>MSVAQSNKSDIEENNASQANIDQSLQKAPEISTQNSQSPRSILKKTPTNKSVKGKNVYLVKNAYPRNDKPKLYRLVTFENLLKDSVDILFLPSLAKRVFTEDGKAVTSIDEISEKQTLYISCGEKFGLGSPSPKKRPTLKESDQNSKSILNPSYNGDNQSNQSPAKQKTPAPSFASSPSKYSVQQSPKKSKKENELDSFQKTLFLSSFSPEMLMRESAASVYSSMTEEQKKKLIKHDYIEALHDEIQQTEFLIHLIDTPICPTIPVSPINEELNHMAIEILNGMEVDELKFVIDGPRQSGKTTFLFIMAKQISRKLQLSDQSGKFLFFPLNFEYITHELTNPKNLLKIFLTTILNGLKYSDFKFLPHLPSIKQFFNNIVNTNVPQLPSSLINVDIIDSNKLIEIGRKISNALHKNEVDSLKNYVKLLVSLPQEFASLFGFVAPFYIFDSFDYCDLIINPGPEYFTNSIHSVSFAPILSSELNNGHYIVSLQDEERFFECFASQDAALLDIEYAIKENPDLPDISIFKPKLHFTISDCHGYPGYITHYAKLVDSIRKFGENSSRKSNYATIQTSADVSRMFQIKRDLKTLYNDFLQIEKTSKKKDKSSKAHFTETTLTSLDDEFIIIHDFLSVPRNEEEED</sequence>
<dbReference type="SUPFAM" id="SSF89837">
    <property type="entry name" value="Doublecortin (DC)"/>
    <property type="match status" value="1"/>
</dbReference>
<evidence type="ECO:0000259" key="2">
    <source>
        <dbReference type="PROSITE" id="PS50309"/>
    </source>
</evidence>
<protein>
    <recommendedName>
        <fullName evidence="2">Doublecortin domain-containing protein</fullName>
    </recommendedName>
</protein>
<organism evidence="3 4">
    <name type="scientific">Tritrichomonas musculus</name>
    <dbReference type="NCBI Taxonomy" id="1915356"/>
    <lineage>
        <taxon>Eukaryota</taxon>
        <taxon>Metamonada</taxon>
        <taxon>Parabasalia</taxon>
        <taxon>Tritrichomonadida</taxon>
        <taxon>Tritrichomonadidae</taxon>
        <taxon>Tritrichomonas</taxon>
    </lineage>
</organism>
<evidence type="ECO:0000313" key="3">
    <source>
        <dbReference type="EMBL" id="KAK8888609.1"/>
    </source>
</evidence>
<proteinExistence type="predicted"/>
<feature type="compositionally biased region" description="Polar residues" evidence="1">
    <location>
        <begin position="174"/>
        <end position="187"/>
    </location>
</feature>